<name>A0A1H5Y4P2_9RHOB</name>
<dbReference type="Proteomes" id="UP000236742">
    <property type="component" value="Unassembled WGS sequence"/>
</dbReference>
<organism evidence="1 2">
    <name type="scientific">Jhaorihella thermophila</name>
    <dbReference type="NCBI Taxonomy" id="488547"/>
    <lineage>
        <taxon>Bacteria</taxon>
        <taxon>Pseudomonadati</taxon>
        <taxon>Pseudomonadota</taxon>
        <taxon>Alphaproteobacteria</taxon>
        <taxon>Rhodobacterales</taxon>
        <taxon>Paracoccaceae</taxon>
        <taxon>Jhaorihella</taxon>
    </lineage>
</organism>
<protein>
    <submittedName>
        <fullName evidence="1">Uncharacterized protein</fullName>
    </submittedName>
</protein>
<gene>
    <name evidence="1" type="ORF">SAMN05421751_11452</name>
</gene>
<sequence>MTAALPIPPANLRSLAARNDGAFPSERVMTTIYGCWGEDDQALMPSFETALDGPQVNWSASDGHTVPTPEALVAPAGYLSTLQDR</sequence>
<accession>A0A1H5Y4P2</accession>
<evidence type="ECO:0000313" key="2">
    <source>
        <dbReference type="Proteomes" id="UP000236742"/>
    </source>
</evidence>
<proteinExistence type="predicted"/>
<evidence type="ECO:0000313" key="1">
    <source>
        <dbReference type="EMBL" id="SEG18570.1"/>
    </source>
</evidence>
<dbReference type="EMBL" id="FNVD01000014">
    <property type="protein sequence ID" value="SEG18570.1"/>
    <property type="molecule type" value="Genomic_DNA"/>
</dbReference>
<dbReference type="AlphaFoldDB" id="A0A1H5Y4P2"/>
<reference evidence="2" key="1">
    <citation type="submission" date="2016-10" db="EMBL/GenBank/DDBJ databases">
        <authorList>
            <person name="Varghese N."/>
            <person name="Submissions S."/>
        </authorList>
    </citation>
    <scope>NUCLEOTIDE SEQUENCE [LARGE SCALE GENOMIC DNA]</scope>
    <source>
        <strain evidence="2">DSM 23413</strain>
    </source>
</reference>
<keyword evidence="2" id="KW-1185">Reference proteome</keyword>